<reference evidence="1 2" key="1">
    <citation type="journal article" date="2014" name="Int. J. Syst. Evol. Microbiol.">
        <title>Complete genome sequence of Corynebacterium casei LMG S-19264T (=DSM 44701T), isolated from a smear-ripened cheese.</title>
        <authorList>
            <consortium name="US DOE Joint Genome Institute (JGI-PGF)"/>
            <person name="Walter F."/>
            <person name="Albersmeier A."/>
            <person name="Kalinowski J."/>
            <person name="Ruckert C."/>
        </authorList>
    </citation>
    <scope>NUCLEOTIDE SEQUENCE [LARGE SCALE GENOMIC DNA]</scope>
    <source>
        <strain evidence="1 2">CGMCC 1.9161</strain>
    </source>
</reference>
<dbReference type="AlphaFoldDB" id="A0A917V1I6"/>
<dbReference type="EMBL" id="BMMF01000001">
    <property type="protein sequence ID" value="GGK19843.1"/>
    <property type="molecule type" value="Genomic_DNA"/>
</dbReference>
<dbReference type="RefSeq" id="WP_188908788.1">
    <property type="nucleotide sequence ID" value="NZ_BMMF01000001.1"/>
</dbReference>
<protein>
    <recommendedName>
        <fullName evidence="3">ATP-binding protein</fullName>
    </recommendedName>
</protein>
<accession>A0A917V1I6</accession>
<keyword evidence="2" id="KW-1185">Reference proteome</keyword>
<evidence type="ECO:0000313" key="1">
    <source>
        <dbReference type="EMBL" id="GGK19843.1"/>
    </source>
</evidence>
<name>A0A917V1I6_9HYPH</name>
<gene>
    <name evidence="1" type="ORF">GCM10011322_03170</name>
</gene>
<comment type="caution">
    <text evidence="1">The sequence shown here is derived from an EMBL/GenBank/DDBJ whole genome shotgun (WGS) entry which is preliminary data.</text>
</comment>
<organism evidence="1 2">
    <name type="scientific">Salinarimonas ramus</name>
    <dbReference type="NCBI Taxonomy" id="690164"/>
    <lineage>
        <taxon>Bacteria</taxon>
        <taxon>Pseudomonadati</taxon>
        <taxon>Pseudomonadota</taxon>
        <taxon>Alphaproteobacteria</taxon>
        <taxon>Hyphomicrobiales</taxon>
        <taxon>Salinarimonadaceae</taxon>
        <taxon>Salinarimonas</taxon>
    </lineage>
</organism>
<dbReference type="Gene3D" id="3.40.50.300">
    <property type="entry name" value="P-loop containing nucleotide triphosphate hydrolases"/>
    <property type="match status" value="1"/>
</dbReference>
<dbReference type="InterPro" id="IPR027417">
    <property type="entry name" value="P-loop_NTPase"/>
</dbReference>
<evidence type="ECO:0008006" key="3">
    <source>
        <dbReference type="Google" id="ProtNLM"/>
    </source>
</evidence>
<dbReference type="Proteomes" id="UP000600449">
    <property type="component" value="Unassembled WGS sequence"/>
</dbReference>
<dbReference type="SUPFAM" id="SSF52540">
    <property type="entry name" value="P-loop containing nucleoside triphosphate hydrolases"/>
    <property type="match status" value="1"/>
</dbReference>
<proteinExistence type="predicted"/>
<dbReference type="Pfam" id="PF13671">
    <property type="entry name" value="AAA_33"/>
    <property type="match status" value="1"/>
</dbReference>
<sequence length="174" mass="19407">MTRDTPIAYAMCGLAFSGKSTLARRLAETFSIALISLDAINDERGFDGGNVVDDDEWERTSHIAMERLDGHLSAGRSAIVDDTFAFRFLRERCAAVAARHGADFRVLLVETPLDEIQARRRANDVTRERMALSDAVFDDHVSRFQFPDPDEPVVRLASPDDVARFLAAEGARHR</sequence>
<evidence type="ECO:0000313" key="2">
    <source>
        <dbReference type="Proteomes" id="UP000600449"/>
    </source>
</evidence>